<dbReference type="Pfam" id="PF13579">
    <property type="entry name" value="Glyco_trans_4_4"/>
    <property type="match status" value="1"/>
</dbReference>
<dbReference type="CDD" id="cd03794">
    <property type="entry name" value="GT4_WbuB-like"/>
    <property type="match status" value="1"/>
</dbReference>
<dbReference type="EMBL" id="BAAAQK010000018">
    <property type="protein sequence ID" value="GAA1860922.1"/>
    <property type="molecule type" value="Genomic_DNA"/>
</dbReference>
<organism evidence="4 5">
    <name type="scientific">Pseudonocardia ailaonensis</name>
    <dbReference type="NCBI Taxonomy" id="367279"/>
    <lineage>
        <taxon>Bacteria</taxon>
        <taxon>Bacillati</taxon>
        <taxon>Actinomycetota</taxon>
        <taxon>Actinomycetes</taxon>
        <taxon>Pseudonocardiales</taxon>
        <taxon>Pseudonocardiaceae</taxon>
        <taxon>Pseudonocardia</taxon>
    </lineage>
</organism>
<dbReference type="Pfam" id="PF13692">
    <property type="entry name" value="Glyco_trans_1_4"/>
    <property type="match status" value="1"/>
</dbReference>
<keyword evidence="5" id="KW-1185">Reference proteome</keyword>
<evidence type="ECO:0000313" key="5">
    <source>
        <dbReference type="Proteomes" id="UP001500449"/>
    </source>
</evidence>
<dbReference type="InterPro" id="IPR028098">
    <property type="entry name" value="Glyco_trans_4-like_N"/>
</dbReference>
<reference evidence="4 5" key="1">
    <citation type="journal article" date="2019" name="Int. J. Syst. Evol. Microbiol.">
        <title>The Global Catalogue of Microorganisms (GCM) 10K type strain sequencing project: providing services to taxonomists for standard genome sequencing and annotation.</title>
        <authorList>
            <consortium name="The Broad Institute Genomics Platform"/>
            <consortium name="The Broad Institute Genome Sequencing Center for Infectious Disease"/>
            <person name="Wu L."/>
            <person name="Ma J."/>
        </authorList>
    </citation>
    <scope>NUCLEOTIDE SEQUENCE [LARGE SCALE GENOMIC DNA]</scope>
    <source>
        <strain evidence="4 5">JCM 16009</strain>
    </source>
</reference>
<comment type="caution">
    <text evidence="4">The sequence shown here is derived from an EMBL/GenBank/DDBJ whole genome shotgun (WGS) entry which is preliminary data.</text>
</comment>
<dbReference type="RefSeq" id="WP_344420742.1">
    <property type="nucleotide sequence ID" value="NZ_BAAAQK010000018.1"/>
</dbReference>
<keyword evidence="2" id="KW-0808">Transferase</keyword>
<accession>A0ABN2NB71</accession>
<dbReference type="Proteomes" id="UP001500449">
    <property type="component" value="Unassembled WGS sequence"/>
</dbReference>
<dbReference type="PANTHER" id="PTHR45947:SF3">
    <property type="entry name" value="SULFOQUINOVOSYL TRANSFERASE SQD2"/>
    <property type="match status" value="1"/>
</dbReference>
<feature type="domain" description="Glycosyltransferase subfamily 4-like N-terminal" evidence="3">
    <location>
        <begin position="28"/>
        <end position="208"/>
    </location>
</feature>
<gene>
    <name evidence="4" type="ORF">GCM10009836_46330</name>
</gene>
<name>A0ABN2NB71_9PSEU</name>
<sequence>MTEAPRAEPGRPLSVLVLGMHYAPESTGNAPYTTGMARGLAAAGHSVRVVTGYPHYPQWRVAEGYGGLRMHELDGDVALTRVRHPVPAQPTAVRRILMDAAFTVHAAAVRGPRPDVVIAVSPVLLTVAAGLTWRSPGRTALGVVIQDLYSRALVETGMASGRAALGAAALEGALLRRADGVAVVHENFVRNLEGLGVDTGKVSVIRNWSHVERSRTDRAATRARLGWGADEIIALHAGNMGAKQGLENVVAAARRADAEGSPVRFVLLGDGNRRTQLEAAARGVERLSFLDPLPDGEFEAALAAADVLVLNEAESVAEMSVPSKLTSYFVSGRPVVAATDRRSAAAAEIDRSGAGVRVDTGAPDALHRAIAELGADAGRCSALGALGVVYADQNLTANAAAAAYDSWIVGLAAGRTRRGRSPQVGARSMSRRGV</sequence>
<evidence type="ECO:0000313" key="4">
    <source>
        <dbReference type="EMBL" id="GAA1860922.1"/>
    </source>
</evidence>
<protein>
    <submittedName>
        <fullName evidence="4">Glycosyltransferase family 4 protein</fullName>
    </submittedName>
</protein>
<dbReference type="Gene3D" id="3.40.50.2000">
    <property type="entry name" value="Glycogen Phosphorylase B"/>
    <property type="match status" value="2"/>
</dbReference>
<dbReference type="PANTHER" id="PTHR45947">
    <property type="entry name" value="SULFOQUINOVOSYL TRANSFERASE SQD2"/>
    <property type="match status" value="1"/>
</dbReference>
<keyword evidence="1" id="KW-0328">Glycosyltransferase</keyword>
<evidence type="ECO:0000259" key="3">
    <source>
        <dbReference type="Pfam" id="PF13579"/>
    </source>
</evidence>
<dbReference type="InterPro" id="IPR050194">
    <property type="entry name" value="Glycosyltransferase_grp1"/>
</dbReference>
<dbReference type="SUPFAM" id="SSF53756">
    <property type="entry name" value="UDP-Glycosyltransferase/glycogen phosphorylase"/>
    <property type="match status" value="1"/>
</dbReference>
<evidence type="ECO:0000256" key="1">
    <source>
        <dbReference type="ARBA" id="ARBA00022676"/>
    </source>
</evidence>
<proteinExistence type="predicted"/>
<evidence type="ECO:0000256" key="2">
    <source>
        <dbReference type="ARBA" id="ARBA00022679"/>
    </source>
</evidence>